<keyword evidence="2" id="KW-0378">Hydrolase</keyword>
<name>A0A0B4GN14_METGA</name>
<evidence type="ECO:0000259" key="6">
    <source>
        <dbReference type="PROSITE" id="PS50994"/>
    </source>
</evidence>
<evidence type="ECO:0000313" key="8">
    <source>
        <dbReference type="Proteomes" id="UP000031192"/>
    </source>
</evidence>
<gene>
    <name evidence="7" type="ORF">MGU_11515</name>
</gene>
<feature type="compositionally biased region" description="Polar residues" evidence="5">
    <location>
        <begin position="1210"/>
        <end position="1223"/>
    </location>
</feature>
<evidence type="ECO:0000256" key="2">
    <source>
        <dbReference type="ARBA" id="ARBA00022750"/>
    </source>
</evidence>
<feature type="compositionally biased region" description="Basic and acidic residues" evidence="5">
    <location>
        <begin position="1163"/>
        <end position="1173"/>
    </location>
</feature>
<keyword evidence="7" id="KW-0808">Transferase</keyword>
<dbReference type="SUPFAM" id="SSF56672">
    <property type="entry name" value="DNA/RNA polymerases"/>
    <property type="match status" value="1"/>
</dbReference>
<feature type="region of interest" description="Disordered" evidence="5">
    <location>
        <begin position="968"/>
        <end position="994"/>
    </location>
</feature>
<keyword evidence="8" id="KW-1185">Reference proteome</keyword>
<comment type="caution">
    <text evidence="7">The sequence shown here is derived from an EMBL/GenBank/DDBJ whole genome shotgun (WGS) entry which is preliminary data.</text>
</comment>
<reference evidence="7 8" key="1">
    <citation type="journal article" date="2014" name="Proc. Natl. Acad. Sci. U.S.A.">
        <title>Trajectory and genomic determinants of fungal-pathogen speciation and host adaptation.</title>
        <authorList>
            <person name="Hu X."/>
            <person name="Xiao G."/>
            <person name="Zheng P."/>
            <person name="Shang Y."/>
            <person name="Su Y."/>
            <person name="Zhang X."/>
            <person name="Liu X."/>
            <person name="Zhan S."/>
            <person name="St Leger R.J."/>
            <person name="Wang C."/>
        </authorList>
    </citation>
    <scope>NUCLEOTIDE SEQUENCE [LARGE SCALE GENOMIC DNA]</scope>
    <source>
        <strain evidence="7 8">ARSEF 977</strain>
    </source>
</reference>
<dbReference type="InterPro" id="IPR043502">
    <property type="entry name" value="DNA/RNA_pol_sf"/>
</dbReference>
<evidence type="ECO:0000313" key="7">
    <source>
        <dbReference type="EMBL" id="KID81097.1"/>
    </source>
</evidence>
<feature type="domain" description="Integrase catalytic" evidence="6">
    <location>
        <begin position="876"/>
        <end position="1043"/>
    </location>
</feature>
<dbReference type="InterPro" id="IPR013103">
    <property type="entry name" value="RVT_2"/>
</dbReference>
<evidence type="ECO:0000256" key="3">
    <source>
        <dbReference type="ARBA" id="ARBA00022884"/>
    </source>
</evidence>
<dbReference type="GO" id="GO:0015074">
    <property type="term" value="P:DNA integration"/>
    <property type="evidence" value="ECO:0007669"/>
    <property type="project" value="InterPro"/>
</dbReference>
<feature type="compositionally biased region" description="Polar residues" evidence="5">
    <location>
        <begin position="653"/>
        <end position="668"/>
    </location>
</feature>
<dbReference type="InterPro" id="IPR054722">
    <property type="entry name" value="PolX-like_BBD"/>
</dbReference>
<sequence length="1848" mass="209567">MGQQPDIIVSVDLGTTFTGVGWRTPRTPIQVINDWPGSGDRAERKVPTTIVYNADGTLSSWGFMCADDEGVEQEESSGKLRREFFKIFIDSANLAAAQSLSKAPKTIEEAENFSTDYLRQVYAHVKETIEMQIGRRQVTGGWSDLMVVFLFSVPTTWTRMETINTFKGIIRNAGFGVEGPMHSALVDLTEAEAAAVATLKTSAINFNTGSLFLTVDAGGGTTDLCLMRVKSTDPKFPQMTQISAVNGVGIGSTLIDRAFVRLVDQRLNAWPEVRDQLPANFAVRMSKSHHFRTLKHKFGEKVYMQPLFKIPMDGVSHNFNHSGLGVENGRLVFTMLEIQSLFDVQVEGVMKQTIEQLNWLSEHGKVDQVEFVILSGGLGSSAYVRQSIQQYLTSFPHPNAAHAVVVPCQDPQLVVVRGLLLDHQQNLESGQLSVLATRVARASYGEVSRTKVETWISKWQVTLNEAKNLDLPDVRGLRPTRHFLKAVNAIDPTFSKVWINQMEANALSHEDDEWQKTFPDGIKISEIFERSYRSTAQSSNIAGAFATFQGEGEPDASKPNSKNPGGKPICLCGRRHFYSECYYLSDSVRPAGWSPDNKVQEEIDQKLQDPTIKGKVERSITNRRKKEEQPQQQNESEVKGTAFAGAVAKAQPEDTQPTQDLSDEQTQSTFSTTAVYPLRDSFILDSGSDFHICNNSKRFVEGSYKVCDNTEGAYSGDTHLEILGYGDVIIRIGEMEKFRLQNVAYIPRFHTNVASLDLFLQRGYNWNPATGAVSRDGKTIFRTERRYRQPVIEFNQVDYESHMPLATAFTSSTQPRPESAAEATQWHQRLGHLGSEALEHLVQQTTGAKIKGPLKIECKYCAISKAKRIVSRRSPQTKAPRPFWRIYVDIFAMSDGYNGMKHALLIRDEYTSMIYIYLLRDATTESVLGVLKAFEAYIRRQFGTSICVIHRDNDRALQSEYAAWVRSQGIQDEPTAPDTPAQNGPAERSGGVIGSQSRTMQVAANFPDELWPETWKTAVHLHNRSPQQANNWKTPFERLHQWLQDNNRDTGYLLAQPDITHLKAYGCRAYPLTREALQGKQKKNLKIHPHAEIGYLVGYDSTNIFRIWIPERQEVRRVRDVTFDETRFYDPRDHPQKLHVEEAEPQLQLPAHIESDPEPEISEETRTEADSEPKSPPLKEAGSEDETQSTIWVGGQDHSDEETDQELGSFDSQATSQTVSPTPDESHRGSYSPDLPYQDNRKNRQDHDNEHEIEIDDQSVREAGHPLARKSLRHRKPSERAREAAAGSCAVYRSSFFIGREQKPHRRNLPPEPRNYHELIGHQFEQDFKEAMEVEWTSVQKRGTAQPIPRDQATGQVLPLTWVFKYKFNKHGYLQKFKARICVRGDLQQLGSKDTYAATLAGRSFRILMAITAKFDLETRQLDAVNAFTNSVLDEDVFVQFPDGYRRRGWVLKLLGALYGLRRSPLLWQKDLTAAFAKLGLKQSQEEPCLFTNSWLTVFFFVDDIVLLYRARHQDAADEFIVKLKTQYEMKDLGELKWFLGIRVLRDRAARKLWLCQDSYIEKIVNQYGITKRDQFKGNLFPTNDLQRRKDQAKPDLVHRYQQKVGSVNYVAVITRADIAKPISKLAEFLLNPSDQHVYLVDRIMEYLWPTRFLAVQFNGTSCTTEMIKINHCSIPRELRIASDAAFADDPETRKSSQGYIIILFGGPVSWKAGKQTTVTASSTEAELLAFTHTAKEAIATQRLFQQIDLQIDHPLLIECDNKQTIRLIEADLPRLKTQLKHVDVHNCWARQAYQQGEFQISYTPTTEMVADGLTKILPGQKFKHFVEQLALVDIRSVLETHEESDSD</sequence>
<keyword evidence="2" id="KW-0645">Protease</keyword>
<dbReference type="HOGENOM" id="CLU_001650_18_4_1"/>
<keyword evidence="7" id="KW-0548">Nucleotidyltransferase</keyword>
<feature type="compositionally biased region" description="Basic residues" evidence="5">
    <location>
        <begin position="1267"/>
        <end position="1277"/>
    </location>
</feature>
<dbReference type="GO" id="GO:0005634">
    <property type="term" value="C:nucleus"/>
    <property type="evidence" value="ECO:0007669"/>
    <property type="project" value="UniProtKB-ARBA"/>
</dbReference>
<keyword evidence="3" id="KW-0694">RNA-binding</keyword>
<feature type="compositionally biased region" description="Basic and acidic residues" evidence="5">
    <location>
        <begin position="1239"/>
        <end position="1264"/>
    </location>
</feature>
<dbReference type="EMBL" id="AZNH01000204">
    <property type="protein sequence ID" value="KID81097.1"/>
    <property type="molecule type" value="Genomic_DNA"/>
</dbReference>
<dbReference type="InterPro" id="IPR001584">
    <property type="entry name" value="Integrase_cat-core"/>
</dbReference>
<organism evidence="7 8">
    <name type="scientific">Metarhizium guizhouense (strain ARSEF 977)</name>
    <dbReference type="NCBI Taxonomy" id="1276136"/>
    <lineage>
        <taxon>Eukaryota</taxon>
        <taxon>Fungi</taxon>
        <taxon>Dikarya</taxon>
        <taxon>Ascomycota</taxon>
        <taxon>Pezizomycotina</taxon>
        <taxon>Sordariomycetes</taxon>
        <taxon>Hypocreomycetidae</taxon>
        <taxon>Hypocreales</taxon>
        <taxon>Clavicipitaceae</taxon>
        <taxon>Metarhizium</taxon>
    </lineage>
</organism>
<keyword evidence="4" id="KW-0496">Mitochondrion</keyword>
<proteinExistence type="predicted"/>
<dbReference type="PROSITE" id="PS50994">
    <property type="entry name" value="INTEGRASE"/>
    <property type="match status" value="1"/>
</dbReference>
<dbReference type="Gene3D" id="3.30.420.10">
    <property type="entry name" value="Ribonuclease H-like superfamily/Ribonuclease H"/>
    <property type="match status" value="1"/>
</dbReference>
<dbReference type="InterPro" id="IPR036397">
    <property type="entry name" value="RNaseH_sf"/>
</dbReference>
<dbReference type="PANTHER" id="PTHR42749:SF1">
    <property type="entry name" value="CELL SHAPE-DETERMINING PROTEIN MREB"/>
    <property type="match status" value="1"/>
</dbReference>
<dbReference type="PANTHER" id="PTHR42749">
    <property type="entry name" value="CELL SHAPE-DETERMINING PROTEIN MREB"/>
    <property type="match status" value="1"/>
</dbReference>
<dbReference type="InterPro" id="IPR043129">
    <property type="entry name" value="ATPase_NBD"/>
</dbReference>
<dbReference type="Pfam" id="PF07727">
    <property type="entry name" value="RVT_2"/>
    <property type="match status" value="1"/>
</dbReference>
<evidence type="ECO:0000256" key="4">
    <source>
        <dbReference type="ARBA" id="ARBA00023128"/>
    </source>
</evidence>
<dbReference type="SUPFAM" id="SSF53098">
    <property type="entry name" value="Ribonuclease H-like"/>
    <property type="match status" value="1"/>
</dbReference>
<accession>A0A0B4GN14</accession>
<dbReference type="SUPFAM" id="SSF53067">
    <property type="entry name" value="Actin-like ATPase domain"/>
    <property type="match status" value="1"/>
</dbReference>
<keyword evidence="7" id="KW-0695">RNA-directed DNA polymerase</keyword>
<dbReference type="Pfam" id="PF25597">
    <property type="entry name" value="SH3_retrovirus"/>
    <property type="match status" value="1"/>
</dbReference>
<protein>
    <submittedName>
        <fullName evidence="7">Reverse transcriptase family protein</fullName>
    </submittedName>
</protein>
<dbReference type="Gene3D" id="3.30.420.40">
    <property type="match status" value="2"/>
</dbReference>
<dbReference type="GO" id="GO:0005739">
    <property type="term" value="C:mitochondrion"/>
    <property type="evidence" value="ECO:0007669"/>
    <property type="project" value="UniProtKB-SubCell"/>
</dbReference>
<dbReference type="GO" id="GO:0003964">
    <property type="term" value="F:RNA-directed DNA polymerase activity"/>
    <property type="evidence" value="ECO:0007669"/>
    <property type="project" value="UniProtKB-KW"/>
</dbReference>
<dbReference type="Pfam" id="PF22936">
    <property type="entry name" value="Pol_BBD"/>
    <property type="match status" value="1"/>
</dbReference>
<dbReference type="GO" id="GO:0003723">
    <property type="term" value="F:RNA binding"/>
    <property type="evidence" value="ECO:0007669"/>
    <property type="project" value="UniProtKB-KW"/>
</dbReference>
<keyword evidence="2" id="KW-0064">Aspartyl protease</keyword>
<dbReference type="GO" id="GO:0004190">
    <property type="term" value="F:aspartic-type endopeptidase activity"/>
    <property type="evidence" value="ECO:0007669"/>
    <property type="project" value="UniProtKB-KW"/>
</dbReference>
<dbReference type="Proteomes" id="UP000031192">
    <property type="component" value="Unassembled WGS sequence"/>
</dbReference>
<dbReference type="CDD" id="cd09272">
    <property type="entry name" value="RNase_HI_RT_Ty1"/>
    <property type="match status" value="1"/>
</dbReference>
<comment type="subcellular location">
    <subcellularLocation>
        <location evidence="1">Mitochondrion</location>
    </subcellularLocation>
</comment>
<evidence type="ECO:0000256" key="5">
    <source>
        <dbReference type="SAM" id="MobiDB-lite"/>
    </source>
</evidence>
<feature type="region of interest" description="Disordered" evidence="5">
    <location>
        <begin position="1142"/>
        <end position="1281"/>
    </location>
</feature>
<evidence type="ECO:0000256" key="1">
    <source>
        <dbReference type="ARBA" id="ARBA00004173"/>
    </source>
</evidence>
<dbReference type="CDD" id="cd10170">
    <property type="entry name" value="ASKHA_NBD_HSP70"/>
    <property type="match status" value="1"/>
</dbReference>
<dbReference type="InterPro" id="IPR012337">
    <property type="entry name" value="RNaseH-like_sf"/>
</dbReference>
<feature type="region of interest" description="Disordered" evidence="5">
    <location>
        <begin position="602"/>
        <end position="668"/>
    </location>
</feature>
<dbReference type="Gene3D" id="3.90.640.10">
    <property type="entry name" value="Actin, Chain A, domain 4"/>
    <property type="match status" value="1"/>
</dbReference>
<dbReference type="OrthoDB" id="4947595at2759"/>
<feature type="compositionally biased region" description="Basic and acidic residues" evidence="5">
    <location>
        <begin position="602"/>
        <end position="629"/>
    </location>
</feature>
<dbReference type="InterPro" id="IPR057670">
    <property type="entry name" value="SH3_retrovirus"/>
</dbReference>